<proteinExistence type="predicted"/>
<accession>A0A6J5CU14</accession>
<organism evidence="1 2">
    <name type="scientific">Paraburkholderia sediminicola</name>
    <dbReference type="NCBI Taxonomy" id="458836"/>
    <lineage>
        <taxon>Bacteria</taxon>
        <taxon>Pseudomonadati</taxon>
        <taxon>Pseudomonadota</taxon>
        <taxon>Betaproteobacteria</taxon>
        <taxon>Burkholderiales</taxon>
        <taxon>Burkholderiaceae</taxon>
        <taxon>Paraburkholderia</taxon>
    </lineage>
</organism>
<evidence type="ECO:0000313" key="2">
    <source>
        <dbReference type="Proteomes" id="UP000494255"/>
    </source>
</evidence>
<reference evidence="1 2" key="1">
    <citation type="submission" date="2020-04" db="EMBL/GenBank/DDBJ databases">
        <authorList>
            <person name="De Canck E."/>
        </authorList>
    </citation>
    <scope>NUCLEOTIDE SEQUENCE [LARGE SCALE GENOMIC DNA]</scope>
    <source>
        <strain evidence="1 2">LMG 24238</strain>
    </source>
</reference>
<protein>
    <submittedName>
        <fullName evidence="1">Uncharacterized protein</fullName>
    </submittedName>
</protein>
<dbReference type="EMBL" id="CADIKC010000033">
    <property type="protein sequence ID" value="CAB3745623.1"/>
    <property type="molecule type" value="Genomic_DNA"/>
</dbReference>
<name>A0A6J5CU14_9BURK</name>
<dbReference type="AntiFam" id="ANF00178">
    <property type="entry name" value="Shadow ORF (opposite dhbF)"/>
</dbReference>
<dbReference type="Proteomes" id="UP000494255">
    <property type="component" value="Unassembled WGS sequence"/>
</dbReference>
<sequence>MIEHLLRRELQSRLTRLRDQLQAHDRIAPRLEEVLRHPQLLRLAPQHRGPDRPHLRLARRARRHRLPCVIFLRCGQRPAVQLAVGHHRQPRELHPPARHHVPRQLRLQRRLQLRRLRLTHPVRHQPPAFALAAQRHHRLLHSGAAAQLHLDLAQLDPVTAQLHLLVQPTQVLDAAVRAQAAQVPAAVQPFSVVVRRRHEALRGQPRPSQVAARQRYPANAQLAQPAHRHFVAVPVQHAYAAPRIRNPDRCAHVLRVLRLCAAV</sequence>
<dbReference type="AlphaFoldDB" id="A0A6J5CU14"/>
<evidence type="ECO:0000313" key="1">
    <source>
        <dbReference type="EMBL" id="CAB3745623.1"/>
    </source>
</evidence>
<gene>
    <name evidence="1" type="ORF">LMG24238_07750</name>
</gene>
<keyword evidence="2" id="KW-1185">Reference proteome</keyword>